<organism evidence="3 4">
    <name type="scientific">Sellimonas intestinalis</name>
    <dbReference type="NCBI Taxonomy" id="1653434"/>
    <lineage>
        <taxon>Bacteria</taxon>
        <taxon>Bacillati</taxon>
        <taxon>Bacillota</taxon>
        <taxon>Clostridia</taxon>
        <taxon>Lachnospirales</taxon>
        <taxon>Lachnospiraceae</taxon>
        <taxon>Sellimonas</taxon>
    </lineage>
</organism>
<dbReference type="RefSeq" id="WP_117493321.1">
    <property type="nucleotide sequence ID" value="NZ_DBGAZR010000089.1"/>
</dbReference>
<keyword evidence="2" id="KW-0812">Transmembrane</keyword>
<keyword evidence="2" id="KW-1133">Transmembrane helix</keyword>
<reference evidence="3 4" key="1">
    <citation type="submission" date="2018-08" db="EMBL/GenBank/DDBJ databases">
        <title>A genome reference for cultivated species of the human gut microbiota.</title>
        <authorList>
            <person name="Zou Y."/>
            <person name="Xue W."/>
            <person name="Luo G."/>
        </authorList>
    </citation>
    <scope>NUCLEOTIDE SEQUENCE [LARGE SCALE GENOMIC DNA]</scope>
    <source>
        <strain evidence="3 4">AF37-2AT</strain>
    </source>
</reference>
<accession>A0A3E3K467</accession>
<dbReference type="EMBL" id="QVLX01000002">
    <property type="protein sequence ID" value="RGE88746.1"/>
    <property type="molecule type" value="Genomic_DNA"/>
</dbReference>
<feature type="coiled-coil region" evidence="1">
    <location>
        <begin position="211"/>
        <end position="238"/>
    </location>
</feature>
<evidence type="ECO:0000313" key="3">
    <source>
        <dbReference type="EMBL" id="RGE88746.1"/>
    </source>
</evidence>
<feature type="transmembrane region" description="Helical" evidence="2">
    <location>
        <begin position="173"/>
        <end position="191"/>
    </location>
</feature>
<comment type="caution">
    <text evidence="3">The sequence shown here is derived from an EMBL/GenBank/DDBJ whole genome shotgun (WGS) entry which is preliminary data.</text>
</comment>
<sequence length="285" mass="33441">MSNGIATRQNEDNSIAMLAAQRQLYRDVKKYNTVSVALSVWIPFVLAVILVFIPENTEWRYASYILSIVSMVFSFVIDKYIEEKKQLAAFIQQKFDVYVYEMPWDKRIFGRDKNVGHEIATHSKKILSNPQEKKQLKDWYTPGVDEKNTIDGILACQRENLGWDVGLRKRFKFASAALIIILFVVILVMGLWKNERIIELLWRAAFIVPMLKWLLDTIKKLNKDISRLQELDSDINNNETKTMEDLQDIQKVIFQHRKGCYAIPECIYNIFKDNDEDIAYREARM</sequence>
<dbReference type="AlphaFoldDB" id="A0A3E3K467"/>
<dbReference type="InterPro" id="IPR049920">
    <property type="entry name" value="IK1_05631-like"/>
</dbReference>
<feature type="transmembrane region" description="Helical" evidence="2">
    <location>
        <begin position="59"/>
        <end position="77"/>
    </location>
</feature>
<dbReference type="Proteomes" id="UP000261080">
    <property type="component" value="Unassembled WGS sequence"/>
</dbReference>
<keyword evidence="1" id="KW-0175">Coiled coil</keyword>
<keyword evidence="4" id="KW-1185">Reference proteome</keyword>
<gene>
    <name evidence="3" type="ORF">DW016_04275</name>
</gene>
<dbReference type="Pfam" id="PF18159">
    <property type="entry name" value="S_4TM"/>
    <property type="match status" value="1"/>
</dbReference>
<dbReference type="OrthoDB" id="2943409at2"/>
<evidence type="ECO:0000313" key="4">
    <source>
        <dbReference type="Proteomes" id="UP000261080"/>
    </source>
</evidence>
<evidence type="ECO:0000256" key="2">
    <source>
        <dbReference type="SAM" id="Phobius"/>
    </source>
</evidence>
<name>A0A3E3K467_9FIRM</name>
<proteinExistence type="predicted"/>
<protein>
    <submittedName>
        <fullName evidence="3">Uncharacterized protein</fullName>
    </submittedName>
</protein>
<keyword evidence="2" id="KW-0472">Membrane</keyword>
<feature type="transmembrane region" description="Helical" evidence="2">
    <location>
        <begin position="31"/>
        <end position="53"/>
    </location>
</feature>
<evidence type="ECO:0000256" key="1">
    <source>
        <dbReference type="SAM" id="Coils"/>
    </source>
</evidence>